<feature type="chain" id="PRO_5043160939" evidence="2">
    <location>
        <begin position="28"/>
        <end position="363"/>
    </location>
</feature>
<sequence>MSSRPLAAVLLLGGLAPLAACGGKADANDPRTQAPIVRAAVAGTAATGERRFSGVVSARVQSDLGFRVAGKVVARLVDAGQTVRLGQPLMRIDAADYALAVTAQHELVEAARVRAEQAASEERRYRGLVAAGAVSTLVYDQAKAAADAAQAQLAATQAQARVSRNTAGYAVLTADADGVVMETLAEPGQVVAAGQPVVRLAHAGPREAAIALPETVRPALGSTADAYAFTGAKAGQARLRQLSDAADPHTRTYEARYVLSGPAARAPLGSTMVVVLPGQAGGEAARGVEAPIGALHDAGKGPGVWVIDPRTSTVHWRAVQVASLGSETVTISGGLSGGDRFVALGAHMLHQGQRVRVQTGAAQ</sequence>
<dbReference type="Proteomes" id="UP000244913">
    <property type="component" value="Unassembled WGS sequence"/>
</dbReference>
<dbReference type="NCBIfam" id="TIGR01730">
    <property type="entry name" value="RND_mfp"/>
    <property type="match status" value="1"/>
</dbReference>
<evidence type="ECO:0000313" key="4">
    <source>
        <dbReference type="Proteomes" id="UP000244913"/>
    </source>
</evidence>
<proteinExistence type="inferred from homology"/>
<dbReference type="PANTHER" id="PTHR30469:SF18">
    <property type="entry name" value="RESISTANCE-NODULATION-CELL DIVISION (RND) EFFLUX MEMBRANE FUSION PROTEIN-RELATED"/>
    <property type="match status" value="1"/>
</dbReference>
<accession>A0A2T9JM95</accession>
<gene>
    <name evidence="3" type="ORF">DDF65_08195</name>
</gene>
<reference evidence="3 4" key="1">
    <citation type="submission" date="2018-04" db="EMBL/GenBank/DDBJ databases">
        <title>The genome sequence of Caulobacter sp. 736.</title>
        <authorList>
            <person name="Gao J."/>
            <person name="Sun J."/>
        </authorList>
    </citation>
    <scope>NUCLEOTIDE SEQUENCE [LARGE SCALE GENOMIC DNA]</scope>
    <source>
        <strain evidence="3 4">736</strain>
    </source>
</reference>
<keyword evidence="2" id="KW-0732">Signal</keyword>
<comment type="similarity">
    <text evidence="1">Belongs to the membrane fusion protein (MFP) (TC 8.A.1) family.</text>
</comment>
<accession>A0A2T9JVC8</accession>
<dbReference type="SUPFAM" id="SSF111369">
    <property type="entry name" value="HlyD-like secretion proteins"/>
    <property type="match status" value="1"/>
</dbReference>
<dbReference type="Gene3D" id="2.40.50.100">
    <property type="match status" value="1"/>
</dbReference>
<dbReference type="GO" id="GO:0015562">
    <property type="term" value="F:efflux transmembrane transporter activity"/>
    <property type="evidence" value="ECO:0007669"/>
    <property type="project" value="TreeGrafter"/>
</dbReference>
<dbReference type="RefSeq" id="WP_116490043.1">
    <property type="nucleotide sequence ID" value="NZ_QDKO01000025.1"/>
</dbReference>
<protein>
    <submittedName>
        <fullName evidence="3">Efflux RND transporter periplasmic adaptor subunit</fullName>
    </submittedName>
</protein>
<organism evidence="3 4">
    <name type="scientific">Caulobacter radicis</name>
    <dbReference type="NCBI Taxonomy" id="2172650"/>
    <lineage>
        <taxon>Bacteria</taxon>
        <taxon>Pseudomonadati</taxon>
        <taxon>Pseudomonadota</taxon>
        <taxon>Alphaproteobacteria</taxon>
        <taxon>Caulobacterales</taxon>
        <taxon>Caulobacteraceae</taxon>
        <taxon>Caulobacter</taxon>
    </lineage>
</organism>
<dbReference type="Gene3D" id="2.40.420.20">
    <property type="match status" value="1"/>
</dbReference>
<dbReference type="Gene3D" id="1.10.287.470">
    <property type="entry name" value="Helix hairpin bin"/>
    <property type="match status" value="1"/>
</dbReference>
<name>A0A2T9JVC8_9CAUL</name>
<evidence type="ECO:0000256" key="2">
    <source>
        <dbReference type="SAM" id="SignalP"/>
    </source>
</evidence>
<keyword evidence="4" id="KW-1185">Reference proteome</keyword>
<comment type="caution">
    <text evidence="3">The sequence shown here is derived from an EMBL/GenBank/DDBJ whole genome shotgun (WGS) entry which is preliminary data.</text>
</comment>
<dbReference type="PANTHER" id="PTHR30469">
    <property type="entry name" value="MULTIDRUG RESISTANCE PROTEIN MDTA"/>
    <property type="match status" value="1"/>
</dbReference>
<dbReference type="EMBL" id="QDKP01000024">
    <property type="protein sequence ID" value="PVM84810.1"/>
    <property type="molecule type" value="Genomic_DNA"/>
</dbReference>
<dbReference type="Gene3D" id="2.40.30.170">
    <property type="match status" value="1"/>
</dbReference>
<feature type="signal peptide" evidence="2">
    <location>
        <begin position="1"/>
        <end position="27"/>
    </location>
</feature>
<dbReference type="GO" id="GO:1990281">
    <property type="term" value="C:efflux pump complex"/>
    <property type="evidence" value="ECO:0007669"/>
    <property type="project" value="TreeGrafter"/>
</dbReference>
<dbReference type="AlphaFoldDB" id="A0A2T9JVC8"/>
<dbReference type="InterPro" id="IPR006143">
    <property type="entry name" value="RND_pump_MFP"/>
</dbReference>
<evidence type="ECO:0000313" key="3">
    <source>
        <dbReference type="EMBL" id="PVM84810.1"/>
    </source>
</evidence>
<evidence type="ECO:0000256" key="1">
    <source>
        <dbReference type="ARBA" id="ARBA00009477"/>
    </source>
</evidence>